<gene>
    <name evidence="2" type="ORF">ACFOHL_03675</name>
</gene>
<dbReference type="PROSITE" id="PS51257">
    <property type="entry name" value="PROKAR_LIPOPROTEIN"/>
    <property type="match status" value="1"/>
</dbReference>
<protein>
    <recommendedName>
        <fullName evidence="4">Curli production assembly/transport component CsgG</fullName>
    </recommendedName>
</protein>
<evidence type="ECO:0000313" key="3">
    <source>
        <dbReference type="Proteomes" id="UP001595478"/>
    </source>
</evidence>
<comment type="caution">
    <text evidence="2">The sequence shown here is derived from an EMBL/GenBank/DDBJ whole genome shotgun (WGS) entry which is preliminary data.</text>
</comment>
<keyword evidence="3" id="KW-1185">Reference proteome</keyword>
<organism evidence="2 3">
    <name type="scientific">Agaribacter flavus</name>
    <dbReference type="NCBI Taxonomy" id="1902781"/>
    <lineage>
        <taxon>Bacteria</taxon>
        <taxon>Pseudomonadati</taxon>
        <taxon>Pseudomonadota</taxon>
        <taxon>Gammaproteobacteria</taxon>
        <taxon>Alteromonadales</taxon>
        <taxon>Alteromonadaceae</taxon>
        <taxon>Agaribacter</taxon>
    </lineage>
</organism>
<sequence>MCSLNKILVASALASIISLGGCMSTSPTLGGGSGNTVTGGAAGGSSANNNTQLEKCDTPIGTASIFEDQQSVWWRGYYSRYPKLGSTTPVIRTMIQQSNCFVIVERGAAMAAMNRERQLAQSGQLRTGSNIGGGQMVTADFTISPEIQFADETGGVKAAAGALLGGLGTLIGGSLGKNEASTTLLLLDNRSGIQVSAAVGSASNYDFGFLGGLFGGGFGGGAQTFSKTPEGKVIVASFADSYNQMVKALRNYKPQRVQGGLGTGGGLEIDGQVQATQGASIVEAPSQPADVVIETRSQTRVTSNSVRSRDSYNFEIDEYDEEAFNKYYQWLKDAAPVYTALAAIGSDPNANIAGGMNWHQALAFLVGQLDTHRIELEAWPYDARAKAWQKMGKRIESHTKIFERNRKAALATENLDPTLRSTLESIQLVTKETLLPEGV</sequence>
<evidence type="ECO:0000313" key="2">
    <source>
        <dbReference type="EMBL" id="MFC3120708.1"/>
    </source>
</evidence>
<feature type="signal peptide" evidence="1">
    <location>
        <begin position="1"/>
        <end position="20"/>
    </location>
</feature>
<accession>A0ABV7FK46</accession>
<dbReference type="RefSeq" id="WP_376918838.1">
    <property type="nucleotide sequence ID" value="NZ_JBHRSW010000005.1"/>
</dbReference>
<dbReference type="EMBL" id="JBHRSW010000005">
    <property type="protein sequence ID" value="MFC3120708.1"/>
    <property type="molecule type" value="Genomic_DNA"/>
</dbReference>
<evidence type="ECO:0008006" key="4">
    <source>
        <dbReference type="Google" id="ProtNLM"/>
    </source>
</evidence>
<proteinExistence type="predicted"/>
<evidence type="ECO:0000256" key="1">
    <source>
        <dbReference type="SAM" id="SignalP"/>
    </source>
</evidence>
<dbReference type="Proteomes" id="UP001595478">
    <property type="component" value="Unassembled WGS sequence"/>
</dbReference>
<keyword evidence="1" id="KW-0732">Signal</keyword>
<feature type="chain" id="PRO_5047066873" description="Curli production assembly/transport component CsgG" evidence="1">
    <location>
        <begin position="21"/>
        <end position="439"/>
    </location>
</feature>
<name>A0ABV7FK46_9ALTE</name>
<reference evidence="3" key="1">
    <citation type="journal article" date="2019" name="Int. J. Syst. Evol. Microbiol.">
        <title>The Global Catalogue of Microorganisms (GCM) 10K type strain sequencing project: providing services to taxonomists for standard genome sequencing and annotation.</title>
        <authorList>
            <consortium name="The Broad Institute Genomics Platform"/>
            <consortium name="The Broad Institute Genome Sequencing Center for Infectious Disease"/>
            <person name="Wu L."/>
            <person name="Ma J."/>
        </authorList>
    </citation>
    <scope>NUCLEOTIDE SEQUENCE [LARGE SCALE GENOMIC DNA]</scope>
    <source>
        <strain evidence="3">KCTC 52473</strain>
    </source>
</reference>